<keyword evidence="5 8" id="KW-1133">Transmembrane helix</keyword>
<dbReference type="NCBIfam" id="TIGR03057">
    <property type="entry name" value="xxxLxxG_by_4"/>
    <property type="match status" value="2"/>
</dbReference>
<feature type="transmembrane region" description="Helical" evidence="8">
    <location>
        <begin position="373"/>
        <end position="391"/>
    </location>
</feature>
<dbReference type="PROSITE" id="PS50156">
    <property type="entry name" value="SSD"/>
    <property type="match status" value="1"/>
</dbReference>
<dbReference type="Gene3D" id="1.20.1640.10">
    <property type="entry name" value="Multidrug efflux transporter AcrB transmembrane domain"/>
    <property type="match status" value="2"/>
</dbReference>
<feature type="transmembrane region" description="Helical" evidence="8">
    <location>
        <begin position="244"/>
        <end position="265"/>
    </location>
</feature>
<evidence type="ECO:0000313" key="10">
    <source>
        <dbReference type="EMBL" id="UNO50823.1"/>
    </source>
</evidence>
<name>A0A9E6ZK06_ALIAG</name>
<dbReference type="InterPro" id="IPR000731">
    <property type="entry name" value="SSD"/>
</dbReference>
<reference evidence="11" key="1">
    <citation type="journal article" date="2022" name="G3 (Bethesda)">
        <title>Unveiling the complete genome sequence of Alicyclobacillus acidoterrestris DSM 3922T, a taint-producing strain.</title>
        <authorList>
            <person name="Leonardo I.C."/>
            <person name="Barreto Crespo M.T."/>
            <person name="Gaspar F.B."/>
        </authorList>
    </citation>
    <scope>NUCLEOTIDE SEQUENCE [LARGE SCALE GENOMIC DNA]</scope>
    <source>
        <strain evidence="11">DSM 3922</strain>
    </source>
</reference>
<protein>
    <submittedName>
        <fullName evidence="10">MMPL family transporter</fullName>
    </submittedName>
</protein>
<evidence type="ECO:0000259" key="9">
    <source>
        <dbReference type="PROSITE" id="PS50156"/>
    </source>
</evidence>
<feature type="transmembrane region" description="Helical" evidence="8">
    <location>
        <begin position="905"/>
        <end position="929"/>
    </location>
</feature>
<comment type="subcellular location">
    <subcellularLocation>
        <location evidence="1">Cell membrane</location>
        <topology evidence="1">Multi-pass membrane protein</topology>
    </subcellularLocation>
</comment>
<dbReference type="EMBL" id="CP080467">
    <property type="protein sequence ID" value="UNO50823.1"/>
    <property type="molecule type" value="Genomic_DNA"/>
</dbReference>
<feature type="transmembrane region" description="Helical" evidence="8">
    <location>
        <begin position="318"/>
        <end position="340"/>
    </location>
</feature>
<dbReference type="InterPro" id="IPR050545">
    <property type="entry name" value="Mycobact_MmpL"/>
</dbReference>
<feature type="transmembrane region" description="Helical" evidence="8">
    <location>
        <begin position="941"/>
        <end position="962"/>
    </location>
</feature>
<keyword evidence="7" id="KW-0175">Coiled coil</keyword>
<dbReference type="RefSeq" id="WP_031218024.1">
    <property type="nucleotide sequence ID" value="NZ_AURB01000068.1"/>
</dbReference>
<gene>
    <name evidence="10" type="ORF">K1I37_09275</name>
</gene>
<evidence type="ECO:0000256" key="8">
    <source>
        <dbReference type="SAM" id="Phobius"/>
    </source>
</evidence>
<evidence type="ECO:0000256" key="1">
    <source>
        <dbReference type="ARBA" id="ARBA00004651"/>
    </source>
</evidence>
<feature type="coiled-coil region" evidence="7">
    <location>
        <begin position="262"/>
        <end position="289"/>
    </location>
</feature>
<feature type="transmembrane region" description="Helical" evidence="8">
    <location>
        <begin position="188"/>
        <end position="204"/>
    </location>
</feature>
<keyword evidence="3" id="KW-1003">Cell membrane</keyword>
<evidence type="ECO:0000313" key="11">
    <source>
        <dbReference type="Proteomes" id="UP000829401"/>
    </source>
</evidence>
<comment type="similarity">
    <text evidence="2">Belongs to the resistance-nodulation-cell division (RND) (TC 2.A.6) family. MmpL subfamily.</text>
</comment>
<evidence type="ECO:0000256" key="5">
    <source>
        <dbReference type="ARBA" id="ARBA00022989"/>
    </source>
</evidence>
<evidence type="ECO:0000256" key="2">
    <source>
        <dbReference type="ARBA" id="ARBA00010157"/>
    </source>
</evidence>
<dbReference type="Pfam" id="PF03176">
    <property type="entry name" value="MMPL"/>
    <property type="match status" value="2"/>
</dbReference>
<evidence type="ECO:0000256" key="6">
    <source>
        <dbReference type="ARBA" id="ARBA00023136"/>
    </source>
</evidence>
<feature type="transmembrane region" description="Helical" evidence="8">
    <location>
        <begin position="879"/>
        <end position="898"/>
    </location>
</feature>
<dbReference type="KEGG" id="aaco:K1I37_09275"/>
<dbReference type="Gene3D" id="1.10.287.950">
    <property type="entry name" value="Methyl-accepting chemotaxis protein"/>
    <property type="match status" value="1"/>
</dbReference>
<evidence type="ECO:0000256" key="4">
    <source>
        <dbReference type="ARBA" id="ARBA00022692"/>
    </source>
</evidence>
<evidence type="ECO:0000256" key="7">
    <source>
        <dbReference type="SAM" id="Coils"/>
    </source>
</evidence>
<dbReference type="Proteomes" id="UP000829401">
    <property type="component" value="Chromosome"/>
</dbReference>
<keyword evidence="11" id="KW-1185">Reference proteome</keyword>
<keyword evidence="6 8" id="KW-0472">Membrane</keyword>
<accession>A0A9E6ZK06</accession>
<dbReference type="GO" id="GO:0005886">
    <property type="term" value="C:plasma membrane"/>
    <property type="evidence" value="ECO:0007669"/>
    <property type="project" value="UniProtKB-SubCell"/>
</dbReference>
<dbReference type="InterPro" id="IPR023908">
    <property type="entry name" value="xxxLxxG_rpt"/>
</dbReference>
<dbReference type="PANTHER" id="PTHR33406:SF6">
    <property type="entry name" value="MEMBRANE PROTEIN YDGH-RELATED"/>
    <property type="match status" value="1"/>
</dbReference>
<dbReference type="AlphaFoldDB" id="A0A9E6ZK06"/>
<evidence type="ECO:0000256" key="3">
    <source>
        <dbReference type="ARBA" id="ARBA00022475"/>
    </source>
</evidence>
<feature type="transmembrane region" description="Helical" evidence="8">
    <location>
        <begin position="1012"/>
        <end position="1040"/>
    </location>
</feature>
<feature type="transmembrane region" description="Helical" evidence="8">
    <location>
        <begin position="983"/>
        <end position="1006"/>
    </location>
</feature>
<sequence length="1057" mass="111224">MHRYAKFISRYRVAIILVWVAATIFAMFTLPSLSQVVAKHATSELPNSSAVVQAGKLLDKINPKHTSKSSAVIAIYNPHGLTSAQRSYLHSQLDILERHEAKYGVVDVQDASSVDKGSQSMFDSKDGTTEIALVDFKYATDSTQIKTSLQQVHSLFSAPPAGTHVYLTGDAPLSVDATTISQQGVDKTMGVTVVLVLVILLGVFQSLLAPLVTLLAIGLSFLLSSSVVAWLATHGLPVSSFTQTFLVAVLFGAGTDYTIIMLNRYRESLAMHEDRIERLEATLRSIGKTVLFSGTTVMVSFAVLFLADFGLYRSGVGVAVGILITLLCCITFVPAIMDTFQNRLFWPRKIRPGQAHGNSKIWRATGGLAIRRPWWVLLCLVIVLVPIALQFTDERSFSPMDDIPSAPSVNGFHVVAQAFGAGHVLPMNVVIQTKENLRSQSGLATINNISQAIAANPAVDEVESATQPTGTVIKQFQLVNQNAAAAGGLAQVNQGLSKLKTQLSAGSQSVGGAVTSAQKLATGAHQLSTGASKLNSGLQSAAVGSGSVAKGAQQVATGAQGLKRGAAQFQTGLNQVNKGSQSLATGLQQASAGASELTTGTAKLQSGSQQASTLTQQLANALAAWSKAHPNETTSLQWQQIEQLMQASEEATQSTSAGAQQVNAGAQNLSKNLPGLTQGAKHLVSATGKLSTSSVAIASGAGQVASGATRVATGATSLKQGVSRLAGGSATLVSGSQQLASGVTQLPSLLQSISTGMGQAAQATTKLKGGVSDVTHVLNTSQQAKTKGSAGFYIPASALSNRQIQQAMDAYISPDGHVANITVMLKSNPYSLQAMNAVSSIQSDAAAALQQSPIHTGTIMSAGTTPQQEALNQVSTADFFRTVVLILCAIFILLVVMLRSIFTPLYVMASLVMTYLVTMGVLQLTSSFILHKSGLSWPVPFFVFLLLVALGVDYSIFLFSRFQEELHLGTAPKQAMHRAMSQMGNVIFSAALIMAGTFGSMVASGVTSLIEIGIAVVVGLFFYAFVLLGFFVPAFAAIVGNAHHWPFGRRQEKVVQE</sequence>
<proteinExistence type="inferred from homology"/>
<keyword evidence="4 8" id="KW-0812">Transmembrane</keyword>
<feature type="domain" description="SSD" evidence="9">
    <location>
        <begin position="908"/>
        <end position="1037"/>
    </location>
</feature>
<organism evidence="10 11">
    <name type="scientific">Alicyclobacillus acidoterrestris (strain ATCC 49025 / DSM 3922 / CIP 106132 / NCIMB 13137 / GD3B)</name>
    <dbReference type="NCBI Taxonomy" id="1356854"/>
    <lineage>
        <taxon>Bacteria</taxon>
        <taxon>Bacillati</taxon>
        <taxon>Bacillota</taxon>
        <taxon>Bacilli</taxon>
        <taxon>Bacillales</taxon>
        <taxon>Alicyclobacillaceae</taxon>
        <taxon>Alicyclobacillus</taxon>
    </lineage>
</organism>
<dbReference type="InterPro" id="IPR004869">
    <property type="entry name" value="MMPL_dom"/>
</dbReference>
<feature type="transmembrane region" description="Helical" evidence="8">
    <location>
        <begin position="211"/>
        <end position="232"/>
    </location>
</feature>
<dbReference type="SUPFAM" id="SSF82866">
    <property type="entry name" value="Multidrug efflux transporter AcrB transmembrane domain"/>
    <property type="match status" value="2"/>
</dbReference>
<feature type="transmembrane region" description="Helical" evidence="8">
    <location>
        <begin position="286"/>
        <end position="306"/>
    </location>
</feature>
<dbReference type="PANTHER" id="PTHR33406">
    <property type="entry name" value="MEMBRANE PROTEIN MJ1562-RELATED"/>
    <property type="match status" value="1"/>
</dbReference>